<proteinExistence type="predicted"/>
<sequence length="258" mass="28319">MGRLAGEPFSFWTICQGQNNFLIGRPRQSLPSLQKAVPFRVRCRSLFFVCNEKQSIFTTATTPTTRRMADFGPEADEDLINGLPEEILAHILAALPKGSIEVAACVCHRWRAAAIALADVGGARGPLAGRMGLRRETIDHAAGGGHKALVDWLRQSEQSPWSQDTAVAALRGGHLDVFDHIITPAAPTCSGRGWLPRQSPMAASISWSALNGWAVPSTDGRSWRARPFCPCPTSNRFYNGSPMRLHTLLRHYWVASTY</sequence>
<dbReference type="InterPro" id="IPR001810">
    <property type="entry name" value="F-box_dom"/>
</dbReference>
<dbReference type="RefSeq" id="YP_009120506.1">
    <property type="nucleotide sequence ID" value="NC_026440.1"/>
</dbReference>
<dbReference type="InterPro" id="IPR036047">
    <property type="entry name" value="F-box-like_dom_sf"/>
</dbReference>
<evidence type="ECO:0000313" key="3">
    <source>
        <dbReference type="Proteomes" id="UP000202511"/>
    </source>
</evidence>
<evidence type="ECO:0000313" key="2">
    <source>
        <dbReference type="EMBL" id="AJF98271.1"/>
    </source>
</evidence>
<dbReference type="EMBL" id="KP136319">
    <property type="protein sequence ID" value="AJF98271.1"/>
    <property type="molecule type" value="Genomic_DNA"/>
</dbReference>
<evidence type="ECO:0000259" key="1">
    <source>
        <dbReference type="Pfam" id="PF12937"/>
    </source>
</evidence>
<reference evidence="2 3" key="1">
    <citation type="journal article" date="2015" name="Parasitol. Res.">
        <title>Viruses in close associations with free-living amoebae.</title>
        <authorList>
            <person name="Scheid P."/>
        </authorList>
    </citation>
    <scope>NUCLEOTIDE SEQUENCE [LARGE SCALE GENOMIC DNA]</scope>
    <source>
        <strain evidence="2">KlaHel</strain>
    </source>
</reference>
<dbReference type="GeneID" id="23463188"/>
<dbReference type="Pfam" id="PF12937">
    <property type="entry name" value="F-box-like"/>
    <property type="match status" value="1"/>
</dbReference>
<dbReference type="Gene3D" id="1.20.1280.50">
    <property type="match status" value="1"/>
</dbReference>
<dbReference type="SUPFAM" id="SSF81383">
    <property type="entry name" value="F-box domain"/>
    <property type="match status" value="1"/>
</dbReference>
<organism evidence="2 3">
    <name type="scientific">Pandoravirus inopinatum</name>
    <dbReference type="NCBI Taxonomy" id="1605721"/>
    <lineage>
        <taxon>Viruses</taxon>
        <taxon>Pandoravirus</taxon>
    </lineage>
</organism>
<dbReference type="KEGG" id="vg:23463188"/>
<accession>A0A0B5JB95</accession>
<feature type="domain" description="F-box" evidence="1">
    <location>
        <begin position="80"/>
        <end position="114"/>
    </location>
</feature>
<dbReference type="Proteomes" id="UP000202511">
    <property type="component" value="Segment"/>
</dbReference>
<protein>
    <submittedName>
        <fullName evidence="2">F-box domain protein</fullName>
    </submittedName>
</protein>
<name>A0A0B5JB95_9VIRU</name>